<feature type="disulfide bond" evidence="7">
    <location>
        <begin position="183"/>
        <end position="193"/>
    </location>
</feature>
<keyword evidence="7" id="KW-0245">EGF-like domain</keyword>
<evidence type="ECO:0000256" key="5">
    <source>
        <dbReference type="ARBA" id="ARBA00023157"/>
    </source>
</evidence>
<dbReference type="Pfam" id="PF02019">
    <property type="entry name" value="WIF"/>
    <property type="match status" value="1"/>
</dbReference>
<evidence type="ECO:0000313" key="11">
    <source>
        <dbReference type="EMBL" id="GFO44067.1"/>
    </source>
</evidence>
<dbReference type="GO" id="GO:0005576">
    <property type="term" value="C:extracellular region"/>
    <property type="evidence" value="ECO:0007669"/>
    <property type="project" value="UniProtKB-SubCell"/>
</dbReference>
<feature type="disulfide bond" evidence="7">
    <location>
        <begin position="201"/>
        <end position="210"/>
    </location>
</feature>
<feature type="domain" description="WIF" evidence="10">
    <location>
        <begin position="1"/>
        <end position="78"/>
    </location>
</feature>
<keyword evidence="12" id="KW-1185">Reference proteome</keyword>
<evidence type="ECO:0000259" key="9">
    <source>
        <dbReference type="PROSITE" id="PS50026"/>
    </source>
</evidence>
<evidence type="ECO:0000256" key="6">
    <source>
        <dbReference type="ARBA" id="ARBA00023180"/>
    </source>
</evidence>
<keyword evidence="6" id="KW-0325">Glycoprotein</keyword>
<dbReference type="PROSITE" id="PS50026">
    <property type="entry name" value="EGF_3"/>
    <property type="match status" value="2"/>
</dbReference>
<dbReference type="AlphaFoldDB" id="A0AAV4DIH3"/>
<comment type="caution">
    <text evidence="7">Lacks conserved residue(s) required for the propagation of feature annotation.</text>
</comment>
<comment type="subcellular location">
    <subcellularLocation>
        <location evidence="1">Secreted</location>
    </subcellularLocation>
</comment>
<evidence type="ECO:0000256" key="7">
    <source>
        <dbReference type="PROSITE-ProRule" id="PRU00076"/>
    </source>
</evidence>
<dbReference type="GO" id="GO:0009986">
    <property type="term" value="C:cell surface"/>
    <property type="evidence" value="ECO:0007669"/>
    <property type="project" value="TreeGrafter"/>
</dbReference>
<keyword evidence="5 7" id="KW-1015">Disulfide bond</keyword>
<feature type="disulfide bond" evidence="7">
    <location>
        <begin position="137"/>
        <end position="146"/>
    </location>
</feature>
<dbReference type="EMBL" id="BLXT01007928">
    <property type="protein sequence ID" value="GFO44067.1"/>
    <property type="molecule type" value="Genomic_DNA"/>
</dbReference>
<dbReference type="FunFam" id="2.10.25.10:FF:000020">
    <property type="entry name" value="Latent-transforming growth factor beta-binding protein 1"/>
    <property type="match status" value="1"/>
</dbReference>
<feature type="domain" description="EGF-like" evidence="9">
    <location>
        <begin position="179"/>
        <end position="211"/>
    </location>
</feature>
<keyword evidence="4" id="KW-0732">Signal</keyword>
<dbReference type="SUPFAM" id="SSF57196">
    <property type="entry name" value="EGF/Laminin"/>
    <property type="match status" value="2"/>
</dbReference>
<dbReference type="GO" id="GO:0005102">
    <property type="term" value="F:signaling receptor binding"/>
    <property type="evidence" value="ECO:0007669"/>
    <property type="project" value="TreeGrafter"/>
</dbReference>
<evidence type="ECO:0000256" key="2">
    <source>
        <dbReference type="ARBA" id="ARBA00022473"/>
    </source>
</evidence>
<dbReference type="CDD" id="cd00054">
    <property type="entry name" value="EGF_CA"/>
    <property type="match status" value="1"/>
</dbReference>
<name>A0AAV4DIH3_9GAST</name>
<dbReference type="PROSITE" id="PS01186">
    <property type="entry name" value="EGF_2"/>
    <property type="match status" value="1"/>
</dbReference>
<accession>A0AAV4DIH3</accession>
<dbReference type="PANTHER" id="PTHR14949:SF56">
    <property type="entry name" value="EGF-LIKE-DOMAIN, MULTIPLE 7"/>
    <property type="match status" value="1"/>
</dbReference>
<evidence type="ECO:0000256" key="8">
    <source>
        <dbReference type="SAM" id="MobiDB-lite"/>
    </source>
</evidence>
<dbReference type="InterPro" id="IPR038677">
    <property type="entry name" value="WIF_sf"/>
</dbReference>
<evidence type="ECO:0000256" key="1">
    <source>
        <dbReference type="ARBA" id="ARBA00004613"/>
    </source>
</evidence>
<comment type="caution">
    <text evidence="11">The sequence shown here is derived from an EMBL/GenBank/DDBJ whole genome shotgun (WGS) entry which is preliminary data.</text>
</comment>
<dbReference type="PANTHER" id="PTHR14949">
    <property type="entry name" value="EGF-LIKE-DOMAIN, MULTIPLE 7, 8"/>
    <property type="match status" value="1"/>
</dbReference>
<keyword evidence="2" id="KW-0217">Developmental protein</keyword>
<dbReference type="InterPro" id="IPR000742">
    <property type="entry name" value="EGF"/>
</dbReference>
<dbReference type="SMART" id="SM00181">
    <property type="entry name" value="EGF"/>
    <property type="match status" value="4"/>
</dbReference>
<gene>
    <name evidence="11" type="ORF">PoB_007057200</name>
</gene>
<evidence type="ECO:0000259" key="10">
    <source>
        <dbReference type="PROSITE" id="PS50814"/>
    </source>
</evidence>
<evidence type="ECO:0000256" key="3">
    <source>
        <dbReference type="ARBA" id="ARBA00022525"/>
    </source>
</evidence>
<dbReference type="Proteomes" id="UP000735302">
    <property type="component" value="Unassembled WGS sequence"/>
</dbReference>
<protein>
    <submittedName>
        <fullName evidence="11">Wnt inhibitory factor 1-like</fullName>
    </submittedName>
</protein>
<dbReference type="Pfam" id="PF25024">
    <property type="entry name" value="EGF_TEN"/>
    <property type="match status" value="1"/>
</dbReference>
<dbReference type="Gene3D" id="2.60.40.2170">
    <property type="entry name" value="Wnt, WIF domain"/>
    <property type="match status" value="1"/>
</dbReference>
<dbReference type="InterPro" id="IPR050969">
    <property type="entry name" value="Dev_Signal_Modulators"/>
</dbReference>
<proteinExistence type="predicted"/>
<dbReference type="InterPro" id="IPR003306">
    <property type="entry name" value="WIF"/>
</dbReference>
<feature type="region of interest" description="Disordered" evidence="8">
    <location>
        <begin position="333"/>
        <end position="353"/>
    </location>
</feature>
<organism evidence="11 12">
    <name type="scientific">Plakobranchus ocellatus</name>
    <dbReference type="NCBI Taxonomy" id="259542"/>
    <lineage>
        <taxon>Eukaryota</taxon>
        <taxon>Metazoa</taxon>
        <taxon>Spiralia</taxon>
        <taxon>Lophotrochozoa</taxon>
        <taxon>Mollusca</taxon>
        <taxon>Gastropoda</taxon>
        <taxon>Heterobranchia</taxon>
        <taxon>Euthyneura</taxon>
        <taxon>Panpulmonata</taxon>
        <taxon>Sacoglossa</taxon>
        <taxon>Placobranchoidea</taxon>
        <taxon>Plakobranchidae</taxon>
        <taxon>Plakobranchus</taxon>
    </lineage>
</organism>
<keyword evidence="3" id="KW-0964">Secreted</keyword>
<evidence type="ECO:0000256" key="4">
    <source>
        <dbReference type="ARBA" id="ARBA00022729"/>
    </source>
</evidence>
<feature type="domain" description="EGF-like" evidence="9">
    <location>
        <begin position="115"/>
        <end position="147"/>
    </location>
</feature>
<dbReference type="Gene3D" id="2.10.25.10">
    <property type="entry name" value="Laminin"/>
    <property type="match status" value="3"/>
</dbReference>
<dbReference type="PROSITE" id="PS50814">
    <property type="entry name" value="WIF"/>
    <property type="match status" value="1"/>
</dbReference>
<feature type="disulfide bond" evidence="7">
    <location>
        <begin position="119"/>
        <end position="129"/>
    </location>
</feature>
<evidence type="ECO:0000313" key="12">
    <source>
        <dbReference type="Proteomes" id="UP000735302"/>
    </source>
</evidence>
<sequence>MYVFENFTSLDQHLLYQPLLGIPATGYIPSRATDFQITIPCKGKEKGVASLSLGLQIYDRHHRLLRGTPIKFRLRKQCEAFVTSSLCKQGCRNGGTCNPHGVCECPQGFRGPLCDIALCNPPCQNNGTCISPSKCACPPGYKGAFCEKAVCGRMCQNGGHCLPEGYCWCNHGFFGDACEYSRCNPRCQNGGTCTRDHKCVCSAQYSGQYCEIKDDTERPRRSKEPDSTITNKVVRKPKRVAGGRKKGRKNLEAKLRKAEQRLLKITARRARKWRLSPEDQRMVSKLTLKAETESLTLRERRYVIKLLTRMRSILTSKDKTKLLRFRKLIRKWKRGPKRSKRKKRLKKTRKPVK</sequence>
<reference evidence="11 12" key="1">
    <citation type="journal article" date="2021" name="Elife">
        <title>Chloroplast acquisition without the gene transfer in kleptoplastic sea slugs, Plakobranchus ocellatus.</title>
        <authorList>
            <person name="Maeda T."/>
            <person name="Takahashi S."/>
            <person name="Yoshida T."/>
            <person name="Shimamura S."/>
            <person name="Takaki Y."/>
            <person name="Nagai Y."/>
            <person name="Toyoda A."/>
            <person name="Suzuki Y."/>
            <person name="Arimoto A."/>
            <person name="Ishii H."/>
            <person name="Satoh N."/>
            <person name="Nishiyama T."/>
            <person name="Hasebe M."/>
            <person name="Maruyama T."/>
            <person name="Minagawa J."/>
            <person name="Obokata J."/>
            <person name="Shigenobu S."/>
        </authorList>
    </citation>
    <scope>NUCLEOTIDE SEQUENCE [LARGE SCALE GENOMIC DNA]</scope>
</reference>
<dbReference type="PROSITE" id="PS00022">
    <property type="entry name" value="EGF_1"/>
    <property type="match status" value="2"/>
</dbReference>